<sequence length="272" mass="29467">MSSLSSAPDPFIAFKAVQREGWSHFGPLAIFTTPAAARLVRFARITAGQRVLDVGSGTGVAAITAARLGAQVVGTDLTPELLEQAAENSRISHVDVEWRTADVEALPFGDAQFDVVISQFGHMFAPRPDVATAEMLRVLKPGGTIAFSTWPPDHFTGRMFALTARYAPPPPAGAASPVAWGEPSVVRERLGEAVRQLSFERDMMSINTLSPQHVRHFTEHTAGPVRKLVEALSGSDAAKLAAFRAEYDALAAEYFEMNQMRQSYLMTRAVKA</sequence>
<proteinExistence type="predicted"/>
<protein>
    <submittedName>
        <fullName evidence="2">Class I SAM-dependent methyltransferase</fullName>
    </submittedName>
</protein>
<dbReference type="InterPro" id="IPR013216">
    <property type="entry name" value="Methyltransf_11"/>
</dbReference>
<reference evidence="2" key="1">
    <citation type="submission" date="2020-07" db="EMBL/GenBank/DDBJ databases">
        <title>Huge and variable diversity of episymbiotic CPR bacteria and DPANN archaea in groundwater ecosystems.</title>
        <authorList>
            <person name="He C.Y."/>
            <person name="Keren R."/>
            <person name="Whittaker M."/>
            <person name="Farag I.F."/>
            <person name="Doudna J."/>
            <person name="Cate J.H.D."/>
            <person name="Banfield J.F."/>
        </authorList>
    </citation>
    <scope>NUCLEOTIDE SEQUENCE</scope>
    <source>
        <strain evidence="2">NC_groundwater_1813_Pr3_B-0.1um_71_17</strain>
    </source>
</reference>
<dbReference type="Gene3D" id="3.40.50.150">
    <property type="entry name" value="Vaccinia Virus protein VP39"/>
    <property type="match status" value="1"/>
</dbReference>
<dbReference type="SUPFAM" id="SSF53335">
    <property type="entry name" value="S-adenosyl-L-methionine-dependent methyltransferases"/>
    <property type="match status" value="1"/>
</dbReference>
<feature type="domain" description="Methyltransferase type 11" evidence="1">
    <location>
        <begin position="52"/>
        <end position="147"/>
    </location>
</feature>
<organism evidence="2 3">
    <name type="scientific">Eiseniibacteriota bacterium</name>
    <dbReference type="NCBI Taxonomy" id="2212470"/>
    <lineage>
        <taxon>Bacteria</taxon>
        <taxon>Candidatus Eiseniibacteriota</taxon>
    </lineage>
</organism>
<dbReference type="PANTHER" id="PTHR43591">
    <property type="entry name" value="METHYLTRANSFERASE"/>
    <property type="match status" value="1"/>
</dbReference>
<accession>A0A933SER7</accession>
<gene>
    <name evidence="2" type="ORF">HZA61_17195</name>
</gene>
<keyword evidence="2" id="KW-0489">Methyltransferase</keyword>
<comment type="caution">
    <text evidence="2">The sequence shown here is derived from an EMBL/GenBank/DDBJ whole genome shotgun (WGS) entry which is preliminary data.</text>
</comment>
<dbReference type="AlphaFoldDB" id="A0A933SER7"/>
<dbReference type="GO" id="GO:0032259">
    <property type="term" value="P:methylation"/>
    <property type="evidence" value="ECO:0007669"/>
    <property type="project" value="UniProtKB-KW"/>
</dbReference>
<dbReference type="CDD" id="cd02440">
    <property type="entry name" value="AdoMet_MTases"/>
    <property type="match status" value="1"/>
</dbReference>
<evidence type="ECO:0000313" key="2">
    <source>
        <dbReference type="EMBL" id="MBI5171226.1"/>
    </source>
</evidence>
<dbReference type="InterPro" id="IPR029063">
    <property type="entry name" value="SAM-dependent_MTases_sf"/>
</dbReference>
<name>A0A933SER7_UNCEI</name>
<dbReference type="Pfam" id="PF08241">
    <property type="entry name" value="Methyltransf_11"/>
    <property type="match status" value="1"/>
</dbReference>
<keyword evidence="2" id="KW-0808">Transferase</keyword>
<evidence type="ECO:0000259" key="1">
    <source>
        <dbReference type="Pfam" id="PF08241"/>
    </source>
</evidence>
<dbReference type="EMBL" id="JACRIW010000123">
    <property type="protein sequence ID" value="MBI5171226.1"/>
    <property type="molecule type" value="Genomic_DNA"/>
</dbReference>
<dbReference type="Proteomes" id="UP000696931">
    <property type="component" value="Unassembled WGS sequence"/>
</dbReference>
<dbReference type="GO" id="GO:0008757">
    <property type="term" value="F:S-adenosylmethionine-dependent methyltransferase activity"/>
    <property type="evidence" value="ECO:0007669"/>
    <property type="project" value="InterPro"/>
</dbReference>
<dbReference type="PANTHER" id="PTHR43591:SF24">
    <property type="entry name" value="2-METHOXY-6-POLYPRENYL-1,4-BENZOQUINOL METHYLASE, MITOCHONDRIAL"/>
    <property type="match status" value="1"/>
</dbReference>
<evidence type="ECO:0000313" key="3">
    <source>
        <dbReference type="Proteomes" id="UP000696931"/>
    </source>
</evidence>